<dbReference type="GO" id="GO:0005096">
    <property type="term" value="F:GTPase activator activity"/>
    <property type="evidence" value="ECO:0007669"/>
    <property type="project" value="UniProtKB-KW"/>
</dbReference>
<dbReference type="Gene3D" id="1.10.10.750">
    <property type="entry name" value="Ypt/Rab-GAP domain of gyp1p, domain 1"/>
    <property type="match status" value="1"/>
</dbReference>
<evidence type="ECO:0000256" key="5">
    <source>
        <dbReference type="ARBA" id="ARBA00022468"/>
    </source>
</evidence>
<evidence type="ECO:0000256" key="7">
    <source>
        <dbReference type="ARBA" id="ARBA00023136"/>
    </source>
</evidence>
<keyword evidence="7" id="KW-0472">Membrane</keyword>
<dbReference type="SUPFAM" id="SSF47923">
    <property type="entry name" value="Ypt/Rab-GAP domain of gyp1p"/>
    <property type="match status" value="2"/>
</dbReference>
<dbReference type="PANTHER" id="PTHR13530">
    <property type="entry name" value="TBC1 DOMAIN FAMILY MEMBER 7"/>
    <property type="match status" value="1"/>
</dbReference>
<comment type="subcellular location">
    <subcellularLocation>
        <location evidence="1">Cytoplasm</location>
        <location evidence="1">Cytosol</location>
    </subcellularLocation>
    <subcellularLocation>
        <location evidence="2">Cytoplasmic vesicle</location>
    </subcellularLocation>
    <subcellularLocation>
        <location evidence="3">Lysosome membrane</location>
    </subcellularLocation>
</comment>
<evidence type="ECO:0000256" key="6">
    <source>
        <dbReference type="ARBA" id="ARBA00022490"/>
    </source>
</evidence>
<evidence type="ECO:0000256" key="1">
    <source>
        <dbReference type="ARBA" id="ARBA00004514"/>
    </source>
</evidence>
<dbReference type="InterPro" id="IPR043039">
    <property type="entry name" value="TBC1D7_dom2"/>
</dbReference>
<evidence type="ECO:0000256" key="9">
    <source>
        <dbReference type="ARBA" id="ARBA00023329"/>
    </source>
</evidence>
<dbReference type="EMBL" id="JASPKZ010002336">
    <property type="protein sequence ID" value="KAJ9595474.1"/>
    <property type="molecule type" value="Genomic_DNA"/>
</dbReference>
<accession>A0AAD8AAJ4</accession>
<gene>
    <name evidence="12" type="ORF">L9F63_013338</name>
</gene>
<dbReference type="Gene3D" id="1.10.8.680">
    <property type="entry name" value="Ypt/Rab-GAP domain of gyp1p, domain 2"/>
    <property type="match status" value="1"/>
</dbReference>
<dbReference type="Gene3D" id="1.10.472.80">
    <property type="entry name" value="Ypt/Rab-GAP domain of gyp1p, domain 3"/>
    <property type="match status" value="1"/>
</dbReference>
<keyword evidence="9" id="KW-0968">Cytoplasmic vesicle</keyword>
<dbReference type="InterPro" id="IPR039842">
    <property type="entry name" value="TBC1D7"/>
</dbReference>
<dbReference type="GO" id="GO:0005829">
    <property type="term" value="C:cytosol"/>
    <property type="evidence" value="ECO:0007669"/>
    <property type="project" value="UniProtKB-SubCell"/>
</dbReference>
<dbReference type="InterPro" id="IPR035969">
    <property type="entry name" value="Rab-GAP_TBC_sf"/>
</dbReference>
<reference evidence="12" key="1">
    <citation type="journal article" date="2023" name="IScience">
        <title>Live-bearing cockroach genome reveals convergent evolutionary mechanisms linked to viviparity in insects and beyond.</title>
        <authorList>
            <person name="Fouks B."/>
            <person name="Harrison M.C."/>
            <person name="Mikhailova A.A."/>
            <person name="Marchal E."/>
            <person name="English S."/>
            <person name="Carruthers M."/>
            <person name="Jennings E.C."/>
            <person name="Chiamaka E.L."/>
            <person name="Frigard R.A."/>
            <person name="Pippel M."/>
            <person name="Attardo G.M."/>
            <person name="Benoit J.B."/>
            <person name="Bornberg-Bauer E."/>
            <person name="Tobe S.S."/>
        </authorList>
    </citation>
    <scope>NUCLEOTIDE SEQUENCE</scope>
    <source>
        <strain evidence="12">Stay&amp;Tobe</strain>
    </source>
</reference>
<protein>
    <recommendedName>
        <fullName evidence="4">TBC1 domain family member 7</fullName>
    </recommendedName>
</protein>
<evidence type="ECO:0000256" key="4">
    <source>
        <dbReference type="ARBA" id="ARBA00015455"/>
    </source>
</evidence>
<dbReference type="InterPro" id="IPR000195">
    <property type="entry name" value="Rab-GAP-TBC_dom"/>
</dbReference>
<name>A0AAD8AAJ4_DIPPU</name>
<dbReference type="PANTHER" id="PTHR13530:SF3">
    <property type="entry name" value="TBC1 DOMAIN FAMILY MEMBER 7"/>
    <property type="match status" value="1"/>
</dbReference>
<comment type="caution">
    <text evidence="12">The sequence shown here is derived from an EMBL/GenBank/DDBJ whole genome shotgun (WGS) entry which is preliminary data.</text>
</comment>
<dbReference type="GO" id="GO:0005765">
    <property type="term" value="C:lysosomal membrane"/>
    <property type="evidence" value="ECO:0007669"/>
    <property type="project" value="UniProtKB-SubCell"/>
</dbReference>
<evidence type="ECO:0000313" key="12">
    <source>
        <dbReference type="EMBL" id="KAJ9595474.1"/>
    </source>
</evidence>
<keyword evidence="13" id="KW-1185">Reference proteome</keyword>
<keyword evidence="8" id="KW-0458">Lysosome</keyword>
<dbReference type="Proteomes" id="UP001233999">
    <property type="component" value="Unassembled WGS sequence"/>
</dbReference>
<evidence type="ECO:0000259" key="11">
    <source>
        <dbReference type="PROSITE" id="PS50086"/>
    </source>
</evidence>
<organism evidence="12 13">
    <name type="scientific">Diploptera punctata</name>
    <name type="common">Pacific beetle cockroach</name>
    <dbReference type="NCBI Taxonomy" id="6984"/>
    <lineage>
        <taxon>Eukaryota</taxon>
        <taxon>Metazoa</taxon>
        <taxon>Ecdysozoa</taxon>
        <taxon>Arthropoda</taxon>
        <taxon>Hexapoda</taxon>
        <taxon>Insecta</taxon>
        <taxon>Pterygota</taxon>
        <taxon>Neoptera</taxon>
        <taxon>Polyneoptera</taxon>
        <taxon>Dictyoptera</taxon>
        <taxon>Blattodea</taxon>
        <taxon>Blaberoidea</taxon>
        <taxon>Blaberidae</taxon>
        <taxon>Diplopterinae</taxon>
        <taxon>Diploptera</taxon>
    </lineage>
</organism>
<comment type="function">
    <text evidence="10">Non-catalytic component of the TSC-TBC complex, a multiprotein complex that acts as a negative regulator of the canonical mTORC1 complex, an evolutionarily conserved central nutrient sensor that stimulates anabolic reactions and macromolecule biosynthesis to promote cellular biomass generation and growth. The TSC-TBC complex acts as a GTPase-activating protein (GAP) for the small GTPase RHEB, a direct activator of the protein kinase activity of mTORC1. In absence of nutrients, the TSC-TBC complex inhibits mTORC1, thereby preventing phosphorylation of ribosomal protein S6 kinase (RPS6KB1 and RPS6KB2) and EIF4EBP1 (4E-BP1) by the mTORC1 signaling. The TSC-TBC complex is inactivated in response to nutrients, relieving inhibition of mTORC1.</text>
</comment>
<proteinExistence type="predicted"/>
<reference evidence="12" key="2">
    <citation type="submission" date="2023-05" db="EMBL/GenBank/DDBJ databases">
        <authorList>
            <person name="Fouks B."/>
        </authorList>
    </citation>
    <scope>NUCLEOTIDE SEQUENCE</scope>
    <source>
        <strain evidence="12">Stay&amp;Tobe</strain>
        <tissue evidence="12">Testes</tissue>
    </source>
</reference>
<evidence type="ECO:0000256" key="2">
    <source>
        <dbReference type="ARBA" id="ARBA00004541"/>
    </source>
</evidence>
<dbReference type="GO" id="GO:0031410">
    <property type="term" value="C:cytoplasmic vesicle"/>
    <property type="evidence" value="ECO:0007669"/>
    <property type="project" value="UniProtKB-SubCell"/>
</dbReference>
<dbReference type="PROSITE" id="PS50086">
    <property type="entry name" value="TBC_RABGAP"/>
    <property type="match status" value="1"/>
</dbReference>
<evidence type="ECO:0000256" key="8">
    <source>
        <dbReference type="ARBA" id="ARBA00023228"/>
    </source>
</evidence>
<dbReference type="GO" id="GO:0032007">
    <property type="term" value="P:negative regulation of TOR signaling"/>
    <property type="evidence" value="ECO:0007669"/>
    <property type="project" value="TreeGrafter"/>
</dbReference>
<dbReference type="Pfam" id="PF00566">
    <property type="entry name" value="RabGAP-TBC"/>
    <property type="match status" value="1"/>
</dbReference>
<evidence type="ECO:0000256" key="3">
    <source>
        <dbReference type="ARBA" id="ARBA00004656"/>
    </source>
</evidence>
<evidence type="ECO:0000256" key="10">
    <source>
        <dbReference type="ARBA" id="ARBA00046045"/>
    </source>
</evidence>
<dbReference type="AlphaFoldDB" id="A0AAD8AAJ4"/>
<evidence type="ECO:0000313" key="13">
    <source>
        <dbReference type="Proteomes" id="UP001233999"/>
    </source>
</evidence>
<keyword evidence="5" id="KW-0343">GTPase activation</keyword>
<feature type="domain" description="Rab-GAP TBC" evidence="11">
    <location>
        <begin position="50"/>
        <end position="231"/>
    </location>
</feature>
<sequence>MATDERNFRSSYYEKVGFRSVEEKKSLEILLKDNKTLDKVKLQQFCLRFTVPGIYRNFVWKVLLNVLPVHVESHKFVMEQREQEYNDLVHALQLMRIVDDQTPKPELFLLMWLLERGRLKYDWNTQIDNHLHQSLCRISQSLLNVFDNDVDIYWISKGFFKFVDKFHNDVPRLIHFTRNLLEKEDQELFNHLLNIGALNAIPLQNWFCSCFAGAISEPSLGKIWDKLAGGSCRVLMYVAVVILITVRRHLLKCLMTENVLKCLNSITEEMAEVIVNKAIEMWQQCGSFLTPGTGPDSLKAHLPVSRSKAVQNIT</sequence>
<keyword evidence="6" id="KW-0963">Cytoplasm</keyword>
<dbReference type="FunFam" id="1.10.472.80:FF:000028">
    <property type="entry name" value="TBC1 domain family member 7"/>
    <property type="match status" value="1"/>
</dbReference>